<evidence type="ECO:0000259" key="1">
    <source>
        <dbReference type="Pfam" id="PF13468"/>
    </source>
</evidence>
<dbReference type="AlphaFoldDB" id="A0A6L6PWA6"/>
<reference evidence="2 3" key="1">
    <citation type="submission" date="2019-11" db="EMBL/GenBank/DDBJ databases">
        <title>Type strains purchased from KCTC, JCM and DSMZ.</title>
        <authorList>
            <person name="Lu H."/>
        </authorList>
    </citation>
    <scope>NUCLEOTIDE SEQUENCE [LARGE SCALE GENOMIC DNA]</scope>
    <source>
        <strain evidence="2 3">KCTC 42409</strain>
    </source>
</reference>
<accession>A0A6L6PWA6</accession>
<evidence type="ECO:0000313" key="3">
    <source>
        <dbReference type="Proteomes" id="UP000484015"/>
    </source>
</evidence>
<dbReference type="RefSeq" id="WP_155437916.1">
    <property type="nucleotide sequence ID" value="NZ_WNLA01000002.1"/>
</dbReference>
<dbReference type="Pfam" id="PF13468">
    <property type="entry name" value="Glyoxalase_3"/>
    <property type="match status" value="1"/>
</dbReference>
<dbReference type="Gene3D" id="3.10.180.10">
    <property type="entry name" value="2,3-Dihydroxybiphenyl 1,2-Dioxygenase, domain 1"/>
    <property type="match status" value="1"/>
</dbReference>
<dbReference type="InterPro" id="IPR029068">
    <property type="entry name" value="Glyas_Bleomycin-R_OHBP_Dase"/>
</dbReference>
<name>A0A6L6PWA6_9BURK</name>
<organism evidence="2 3">
    <name type="scientific">Pseudoduganella ginsengisoli</name>
    <dbReference type="NCBI Taxonomy" id="1462440"/>
    <lineage>
        <taxon>Bacteria</taxon>
        <taxon>Pseudomonadati</taxon>
        <taxon>Pseudomonadota</taxon>
        <taxon>Betaproteobacteria</taxon>
        <taxon>Burkholderiales</taxon>
        <taxon>Oxalobacteraceae</taxon>
        <taxon>Telluria group</taxon>
        <taxon>Pseudoduganella</taxon>
    </lineage>
</organism>
<feature type="domain" description="Glyoxalase-like" evidence="1">
    <location>
        <begin position="3"/>
        <end position="89"/>
    </location>
</feature>
<keyword evidence="3" id="KW-1185">Reference proteome</keyword>
<dbReference type="EMBL" id="WNLA01000002">
    <property type="protein sequence ID" value="MTW01516.1"/>
    <property type="molecule type" value="Genomic_DNA"/>
</dbReference>
<evidence type="ECO:0000313" key="2">
    <source>
        <dbReference type="EMBL" id="MTW01516.1"/>
    </source>
</evidence>
<protein>
    <submittedName>
        <fullName evidence="2">Glyoxalase-like domain protein</fullName>
    </submittedName>
</protein>
<dbReference type="OrthoDB" id="1426774at2"/>
<dbReference type="InterPro" id="IPR025870">
    <property type="entry name" value="Glyoxalase-like_dom"/>
</dbReference>
<dbReference type="Proteomes" id="UP000484015">
    <property type="component" value="Unassembled WGS sequence"/>
</dbReference>
<sequence>MLIDHFFICVQPGAPEAAALADFGLVEGSANRHPGQGTANRRFFFANAFLELLWLDDAAEAQSEATRPTKLFERLSGEGASPFGICFRPAPGDDSPLPFASWRYQPAYFPPGIACDIALAPLSEPMWFHLTPGGRPDALPPERAQPLAHRVPLREVTAVTVIQPRSLPSLALPVRFAQGDTDLLEIEFDGGMLGKVHDFRPTLPLVFKY</sequence>
<proteinExistence type="predicted"/>
<gene>
    <name evidence="2" type="ORF">GM668_05375</name>
</gene>
<comment type="caution">
    <text evidence="2">The sequence shown here is derived from an EMBL/GenBank/DDBJ whole genome shotgun (WGS) entry which is preliminary data.</text>
</comment>